<evidence type="ECO:0000313" key="7">
    <source>
        <dbReference type="Proteomes" id="UP000253083"/>
    </source>
</evidence>
<accession>A0A395JIR0</accession>
<name>A0A395JIR0_9GAMM</name>
<protein>
    <submittedName>
        <fullName evidence="6">DNA-binding transcriptional LysR family regulator</fullName>
    </submittedName>
</protein>
<dbReference type="InterPro" id="IPR058163">
    <property type="entry name" value="LysR-type_TF_proteobact-type"/>
</dbReference>
<gene>
    <name evidence="6" type="ORF">DFR28_10213</name>
</gene>
<evidence type="ECO:0000259" key="5">
    <source>
        <dbReference type="PROSITE" id="PS50931"/>
    </source>
</evidence>
<feature type="domain" description="HTH lysR-type" evidence="5">
    <location>
        <begin position="12"/>
        <end position="69"/>
    </location>
</feature>
<dbReference type="PROSITE" id="PS50931">
    <property type="entry name" value="HTH_LYSR"/>
    <property type="match status" value="1"/>
</dbReference>
<dbReference type="PANTHER" id="PTHR30537">
    <property type="entry name" value="HTH-TYPE TRANSCRIPTIONAL REGULATOR"/>
    <property type="match status" value="1"/>
</dbReference>
<keyword evidence="3 6" id="KW-0238">DNA-binding</keyword>
<comment type="similarity">
    <text evidence="1">Belongs to the LysR transcriptional regulatory family.</text>
</comment>
<proteinExistence type="inferred from homology"/>
<dbReference type="GO" id="GO:0006351">
    <property type="term" value="P:DNA-templated transcription"/>
    <property type="evidence" value="ECO:0007669"/>
    <property type="project" value="TreeGrafter"/>
</dbReference>
<dbReference type="Gene3D" id="3.40.190.290">
    <property type="match status" value="1"/>
</dbReference>
<dbReference type="Pfam" id="PF00126">
    <property type="entry name" value="HTH_1"/>
    <property type="match status" value="1"/>
</dbReference>
<sequence>MRICMKKDSLKFDWNHARAFLVTAEQGSLSAAARVLGLTQPTLGRQVNALERELDVTLFERVGRGLTLTQSGLYLLEHVTSMGMAAEHVSLAAMGQSQSVSGTVCISVGEIYGSLVMPKIVKKIKDEEPGITIEIVASNETSDLQKREADIAVRAFRPTQTELITKKIKEMSGTFYATPSYLKTLGPINTVQELGRASFVSLGSRETYLKAMAGFGLTLTDENISVLCENHIVHWEMTKIGLGIGVAPQDIGDTEPLVQRVIPDFDLVQFPIWLTTHRELRTSKKIRLVFDLLAEALAR</sequence>
<dbReference type="SUPFAM" id="SSF53850">
    <property type="entry name" value="Periplasmic binding protein-like II"/>
    <property type="match status" value="1"/>
</dbReference>
<dbReference type="Pfam" id="PF03466">
    <property type="entry name" value="LysR_substrate"/>
    <property type="match status" value="1"/>
</dbReference>
<dbReference type="FunFam" id="1.10.10.10:FF:000001">
    <property type="entry name" value="LysR family transcriptional regulator"/>
    <property type="match status" value="1"/>
</dbReference>
<keyword evidence="7" id="KW-1185">Reference proteome</keyword>
<organism evidence="6 7">
    <name type="scientific">Arenicella xantha</name>
    <dbReference type="NCBI Taxonomy" id="644221"/>
    <lineage>
        <taxon>Bacteria</taxon>
        <taxon>Pseudomonadati</taxon>
        <taxon>Pseudomonadota</taxon>
        <taxon>Gammaproteobacteria</taxon>
        <taxon>Arenicellales</taxon>
        <taxon>Arenicellaceae</taxon>
        <taxon>Arenicella</taxon>
    </lineage>
</organism>
<evidence type="ECO:0000256" key="1">
    <source>
        <dbReference type="ARBA" id="ARBA00009437"/>
    </source>
</evidence>
<dbReference type="OrthoDB" id="570111at2"/>
<dbReference type="InterPro" id="IPR036390">
    <property type="entry name" value="WH_DNA-bd_sf"/>
</dbReference>
<dbReference type="Gene3D" id="1.10.10.10">
    <property type="entry name" value="Winged helix-like DNA-binding domain superfamily/Winged helix DNA-binding domain"/>
    <property type="match status" value="1"/>
</dbReference>
<dbReference type="SUPFAM" id="SSF46785">
    <property type="entry name" value="Winged helix' DNA-binding domain"/>
    <property type="match status" value="1"/>
</dbReference>
<dbReference type="PRINTS" id="PR00039">
    <property type="entry name" value="HTHLYSR"/>
</dbReference>
<dbReference type="AlphaFoldDB" id="A0A395JIR0"/>
<keyword evidence="2" id="KW-0805">Transcription regulation</keyword>
<dbReference type="GO" id="GO:0043565">
    <property type="term" value="F:sequence-specific DNA binding"/>
    <property type="evidence" value="ECO:0007669"/>
    <property type="project" value="TreeGrafter"/>
</dbReference>
<dbReference type="InParanoid" id="A0A395JIR0"/>
<dbReference type="PANTHER" id="PTHR30537:SF3">
    <property type="entry name" value="TRANSCRIPTIONAL REGULATORY PROTEIN"/>
    <property type="match status" value="1"/>
</dbReference>
<dbReference type="GO" id="GO:0003700">
    <property type="term" value="F:DNA-binding transcription factor activity"/>
    <property type="evidence" value="ECO:0007669"/>
    <property type="project" value="InterPro"/>
</dbReference>
<dbReference type="Proteomes" id="UP000253083">
    <property type="component" value="Unassembled WGS sequence"/>
</dbReference>
<evidence type="ECO:0000256" key="3">
    <source>
        <dbReference type="ARBA" id="ARBA00023125"/>
    </source>
</evidence>
<dbReference type="EMBL" id="QNRT01000002">
    <property type="protein sequence ID" value="RBP50602.1"/>
    <property type="molecule type" value="Genomic_DNA"/>
</dbReference>
<evidence type="ECO:0000313" key="6">
    <source>
        <dbReference type="EMBL" id="RBP50602.1"/>
    </source>
</evidence>
<keyword evidence="4" id="KW-0804">Transcription</keyword>
<comment type="caution">
    <text evidence="6">The sequence shown here is derived from an EMBL/GenBank/DDBJ whole genome shotgun (WGS) entry which is preliminary data.</text>
</comment>
<reference evidence="6 7" key="1">
    <citation type="submission" date="2018-06" db="EMBL/GenBank/DDBJ databases">
        <title>Genomic Encyclopedia of Type Strains, Phase IV (KMG-IV): sequencing the most valuable type-strain genomes for metagenomic binning, comparative biology and taxonomic classification.</title>
        <authorList>
            <person name="Goeker M."/>
        </authorList>
    </citation>
    <scope>NUCLEOTIDE SEQUENCE [LARGE SCALE GENOMIC DNA]</scope>
    <source>
        <strain evidence="6 7">DSM 24032</strain>
    </source>
</reference>
<evidence type="ECO:0000256" key="4">
    <source>
        <dbReference type="ARBA" id="ARBA00023163"/>
    </source>
</evidence>
<dbReference type="InterPro" id="IPR000847">
    <property type="entry name" value="LysR_HTH_N"/>
</dbReference>
<dbReference type="InterPro" id="IPR036388">
    <property type="entry name" value="WH-like_DNA-bd_sf"/>
</dbReference>
<dbReference type="InterPro" id="IPR005119">
    <property type="entry name" value="LysR_subst-bd"/>
</dbReference>
<evidence type="ECO:0000256" key="2">
    <source>
        <dbReference type="ARBA" id="ARBA00023015"/>
    </source>
</evidence>